<proteinExistence type="inferred from homology"/>
<keyword evidence="5" id="KW-1005">Bacterial flagellum biogenesis</keyword>
<name>A0A370F9A5_9BURK</name>
<comment type="similarity">
    <text evidence="2">Belongs to the FliH family.</text>
</comment>
<evidence type="ECO:0000313" key="10">
    <source>
        <dbReference type="Proteomes" id="UP000255265"/>
    </source>
</evidence>
<protein>
    <recommendedName>
        <fullName evidence="3">Flagellar assembly protein FliH</fullName>
    </recommendedName>
</protein>
<evidence type="ECO:0000259" key="8">
    <source>
        <dbReference type="Pfam" id="PF02108"/>
    </source>
</evidence>
<dbReference type="GO" id="GO:0015031">
    <property type="term" value="P:protein transport"/>
    <property type="evidence" value="ECO:0007669"/>
    <property type="project" value="UniProtKB-KW"/>
</dbReference>
<dbReference type="OrthoDB" id="5296952at2"/>
<dbReference type="InterPro" id="IPR051472">
    <property type="entry name" value="T3SS_Stator/FliH"/>
</dbReference>
<dbReference type="Proteomes" id="UP000255265">
    <property type="component" value="Unassembled WGS sequence"/>
</dbReference>
<accession>A0A370F9A5</accession>
<evidence type="ECO:0000256" key="6">
    <source>
        <dbReference type="ARBA" id="ARBA00022927"/>
    </source>
</evidence>
<keyword evidence="6" id="KW-0653">Protein transport</keyword>
<evidence type="ECO:0000256" key="2">
    <source>
        <dbReference type="ARBA" id="ARBA00006602"/>
    </source>
</evidence>
<reference evidence="9 10" key="1">
    <citation type="submission" date="2018-07" db="EMBL/GenBank/DDBJ databases">
        <title>Genomic Encyclopedia of Type Strains, Phase IV (KMG-IV): sequencing the most valuable type-strain genomes for metagenomic binning, comparative biology and taxonomic classification.</title>
        <authorList>
            <person name="Goeker M."/>
        </authorList>
    </citation>
    <scope>NUCLEOTIDE SEQUENCE [LARGE SCALE GENOMIC DNA]</scope>
    <source>
        <strain evidence="9 10">DSM 21352</strain>
    </source>
</reference>
<keyword evidence="9" id="KW-0966">Cell projection</keyword>
<dbReference type="Pfam" id="PF02108">
    <property type="entry name" value="FliH"/>
    <property type="match status" value="1"/>
</dbReference>
<dbReference type="EMBL" id="QQAV01000012">
    <property type="protein sequence ID" value="RDI19529.1"/>
    <property type="molecule type" value="Genomic_DNA"/>
</dbReference>
<evidence type="ECO:0000256" key="3">
    <source>
        <dbReference type="ARBA" id="ARBA00016507"/>
    </source>
</evidence>
<keyword evidence="9" id="KW-0282">Flagellum</keyword>
<dbReference type="PANTHER" id="PTHR34982">
    <property type="entry name" value="YOP PROTEINS TRANSLOCATION PROTEIN L"/>
    <property type="match status" value="1"/>
</dbReference>
<sequence>MSLALLPSMSRSRLISAERLAVLAGGTAAPWAFERMDAPPPAIAEEESPPPEPPIDIEALLAEARAQAYADGHAAGTAEAREEADAALRALTEGQLQEQAQRFAAMLDAAREGLDAAQQDIARGTLDIACALARQVLRQELATHPELLEPVVREAIDLLVADGRSVRVVLSPDDHAWLAGALEQEFASRGLSVVAERGMLPGDCRLESAGAVVDGGIAPRWARAVASLGLTVPWEAPATADARDAGQQEPDRDAA</sequence>
<evidence type="ECO:0000256" key="5">
    <source>
        <dbReference type="ARBA" id="ARBA00022795"/>
    </source>
</evidence>
<keyword evidence="10" id="KW-1185">Reference proteome</keyword>
<organism evidence="9 10">
    <name type="scientific">Pseudacidovorax intermedius</name>
    <dbReference type="NCBI Taxonomy" id="433924"/>
    <lineage>
        <taxon>Bacteria</taxon>
        <taxon>Pseudomonadati</taxon>
        <taxon>Pseudomonadota</taxon>
        <taxon>Betaproteobacteria</taxon>
        <taxon>Burkholderiales</taxon>
        <taxon>Comamonadaceae</taxon>
        <taxon>Pseudacidovorax</taxon>
    </lineage>
</organism>
<dbReference type="GO" id="GO:0044781">
    <property type="term" value="P:bacterial-type flagellum organization"/>
    <property type="evidence" value="ECO:0007669"/>
    <property type="project" value="UniProtKB-KW"/>
</dbReference>
<evidence type="ECO:0000256" key="4">
    <source>
        <dbReference type="ARBA" id="ARBA00022448"/>
    </source>
</evidence>
<keyword evidence="7" id="KW-1006">Bacterial flagellum protein export</keyword>
<evidence type="ECO:0000256" key="1">
    <source>
        <dbReference type="ARBA" id="ARBA00003041"/>
    </source>
</evidence>
<feature type="domain" description="Flagellar assembly protein FliH/Type III secretion system HrpE" evidence="8">
    <location>
        <begin position="98"/>
        <end position="223"/>
    </location>
</feature>
<keyword evidence="9" id="KW-0969">Cilium</keyword>
<comment type="caution">
    <text evidence="9">The sequence shown here is derived from an EMBL/GenBank/DDBJ whole genome shotgun (WGS) entry which is preliminary data.</text>
</comment>
<evidence type="ECO:0000313" key="9">
    <source>
        <dbReference type="EMBL" id="RDI19529.1"/>
    </source>
</evidence>
<keyword evidence="4" id="KW-0813">Transport</keyword>
<dbReference type="PANTHER" id="PTHR34982:SF1">
    <property type="entry name" value="FLAGELLAR ASSEMBLY PROTEIN FLIH"/>
    <property type="match status" value="1"/>
</dbReference>
<dbReference type="GO" id="GO:0005829">
    <property type="term" value="C:cytosol"/>
    <property type="evidence" value="ECO:0007669"/>
    <property type="project" value="TreeGrafter"/>
</dbReference>
<evidence type="ECO:0000256" key="7">
    <source>
        <dbReference type="ARBA" id="ARBA00023225"/>
    </source>
</evidence>
<comment type="function">
    <text evidence="1">Needed for flagellar regrowth and assembly.</text>
</comment>
<gene>
    <name evidence="9" type="ORF">DFR41_11236</name>
</gene>
<dbReference type="AlphaFoldDB" id="A0A370F9A5"/>
<dbReference type="InterPro" id="IPR018035">
    <property type="entry name" value="Flagellar_FliH/T3SS_HrpE"/>
</dbReference>